<reference evidence="6 7" key="1">
    <citation type="submission" date="2017-07" db="EMBL/GenBank/DDBJ databases">
        <title>Recovery of genomes from metagenomes via a dereplication, aggregation, and scoring strategy.</title>
        <authorList>
            <person name="Sieber C.M."/>
            <person name="Probst A.J."/>
            <person name="Sharrar A."/>
            <person name="Thomas B.C."/>
            <person name="Hess M."/>
            <person name="Tringe S.G."/>
            <person name="Banfield J.F."/>
        </authorList>
    </citation>
    <scope>NUCLEOTIDE SEQUENCE [LARGE SCALE GENOMIC DNA]</scope>
    <source>
        <strain evidence="6">JGI_Cruoil_03_51_56</strain>
    </source>
</reference>
<comment type="cofactor">
    <cofactor evidence="1">
        <name>Zn(2+)</name>
        <dbReference type="ChEBI" id="CHEBI:29105"/>
    </cofactor>
</comment>
<evidence type="ECO:0000256" key="3">
    <source>
        <dbReference type="ARBA" id="ARBA00022801"/>
    </source>
</evidence>
<name>A0A235BTW4_UNCW3</name>
<protein>
    <recommendedName>
        <fullName evidence="5">Metallo-beta-lactamase domain-containing protein</fullName>
    </recommendedName>
</protein>
<gene>
    <name evidence="6" type="ORF">CH330_06390</name>
</gene>
<feature type="domain" description="Metallo-beta-lactamase" evidence="5">
    <location>
        <begin position="18"/>
        <end position="193"/>
    </location>
</feature>
<dbReference type="Proteomes" id="UP000215559">
    <property type="component" value="Unassembled WGS sequence"/>
</dbReference>
<keyword evidence="3" id="KW-0378">Hydrolase</keyword>
<sequence length="215" mass="23157">MRESVLADIERLVVGPLASNCYIFRSGHELAVIDPGGDAERILEKLREPGGKVRYVINTHGHIDHVAADQDIIVATGAELLIHQDDAVMLEEPDNNLSGLIGLSMEPISPSRRLADGDKIIVGHDVMKVLHTPGHTPGGVCLIGNGFAFTGDTLFLESIGRTDLPASSEQQMRASLDRLRAVLSKKTVIYPGHGESGLFSRALLVNPFLGDVWPA</sequence>
<dbReference type="GO" id="GO:0016787">
    <property type="term" value="F:hydrolase activity"/>
    <property type="evidence" value="ECO:0007669"/>
    <property type="project" value="UniProtKB-KW"/>
</dbReference>
<evidence type="ECO:0000313" key="7">
    <source>
        <dbReference type="Proteomes" id="UP000215559"/>
    </source>
</evidence>
<evidence type="ECO:0000256" key="4">
    <source>
        <dbReference type="ARBA" id="ARBA00022833"/>
    </source>
</evidence>
<proteinExistence type="predicted"/>
<comment type="caution">
    <text evidence="6">The sequence shown here is derived from an EMBL/GenBank/DDBJ whole genome shotgun (WGS) entry which is preliminary data.</text>
</comment>
<dbReference type="AlphaFoldDB" id="A0A235BTW4"/>
<dbReference type="SMART" id="SM00849">
    <property type="entry name" value="Lactamase_B"/>
    <property type="match status" value="1"/>
</dbReference>
<dbReference type="InterPro" id="IPR001279">
    <property type="entry name" value="Metallo-B-lactamas"/>
</dbReference>
<dbReference type="PANTHER" id="PTHR46233:SF3">
    <property type="entry name" value="HYDROXYACYLGLUTATHIONE HYDROLASE GLOC"/>
    <property type="match status" value="1"/>
</dbReference>
<evidence type="ECO:0000256" key="2">
    <source>
        <dbReference type="ARBA" id="ARBA00022723"/>
    </source>
</evidence>
<organism evidence="6 7">
    <name type="scientific">candidate division WOR-3 bacterium JGI_Cruoil_03_51_56</name>
    <dbReference type="NCBI Taxonomy" id="1973747"/>
    <lineage>
        <taxon>Bacteria</taxon>
        <taxon>Bacteria division WOR-3</taxon>
    </lineage>
</organism>
<dbReference type="Pfam" id="PF00753">
    <property type="entry name" value="Lactamase_B"/>
    <property type="match status" value="1"/>
</dbReference>
<keyword evidence="4" id="KW-0862">Zinc</keyword>
<evidence type="ECO:0000259" key="5">
    <source>
        <dbReference type="SMART" id="SM00849"/>
    </source>
</evidence>
<dbReference type="Gene3D" id="3.60.15.10">
    <property type="entry name" value="Ribonuclease Z/Hydroxyacylglutathione hydrolase-like"/>
    <property type="match status" value="1"/>
</dbReference>
<evidence type="ECO:0000256" key="1">
    <source>
        <dbReference type="ARBA" id="ARBA00001947"/>
    </source>
</evidence>
<dbReference type="CDD" id="cd06262">
    <property type="entry name" value="metallo-hydrolase-like_MBL-fold"/>
    <property type="match status" value="1"/>
</dbReference>
<dbReference type="PANTHER" id="PTHR46233">
    <property type="entry name" value="HYDROXYACYLGLUTATHIONE HYDROLASE GLOC"/>
    <property type="match status" value="1"/>
</dbReference>
<keyword evidence="2" id="KW-0479">Metal-binding</keyword>
<dbReference type="GO" id="GO:0046872">
    <property type="term" value="F:metal ion binding"/>
    <property type="evidence" value="ECO:0007669"/>
    <property type="project" value="UniProtKB-KW"/>
</dbReference>
<accession>A0A235BTW4</accession>
<dbReference type="SUPFAM" id="SSF56281">
    <property type="entry name" value="Metallo-hydrolase/oxidoreductase"/>
    <property type="match status" value="1"/>
</dbReference>
<dbReference type="InterPro" id="IPR036866">
    <property type="entry name" value="RibonucZ/Hydroxyglut_hydro"/>
</dbReference>
<evidence type="ECO:0000313" key="6">
    <source>
        <dbReference type="EMBL" id="OYD15187.1"/>
    </source>
</evidence>
<dbReference type="EMBL" id="NOZP01000117">
    <property type="protein sequence ID" value="OYD15187.1"/>
    <property type="molecule type" value="Genomic_DNA"/>
</dbReference>
<dbReference type="InterPro" id="IPR051453">
    <property type="entry name" value="MBL_Glyoxalase_II"/>
</dbReference>